<accession>A0ABV6RNW4</accession>
<dbReference type="Pfam" id="PF25991">
    <property type="entry name" value="KhtT_N"/>
    <property type="match status" value="1"/>
</dbReference>
<reference evidence="2 3" key="1">
    <citation type="submission" date="2024-09" db="EMBL/GenBank/DDBJ databases">
        <authorList>
            <person name="Sun Q."/>
            <person name="Mori K."/>
        </authorList>
    </citation>
    <scope>NUCLEOTIDE SEQUENCE [LARGE SCALE GENOMIC DNA]</scope>
    <source>
        <strain evidence="2 3">KCTC 23076</strain>
    </source>
</reference>
<feature type="domain" description="RCK C-terminal" evidence="1">
    <location>
        <begin position="77"/>
        <end position="161"/>
    </location>
</feature>
<dbReference type="InterPro" id="IPR026278">
    <property type="entry name" value="KhtT"/>
</dbReference>
<proteinExistence type="predicted"/>
<sequence>MGVRIEKVDLPGIGVRHDVVTAEGRRVAVVSHRNGARDIALFDPDDPDASTESVPLTEEEAAALANVLGASVMMQQLAGIRDQAAGLFTEQISLPADSPYVSSPLGRTRARTRTGASIVAILRGHEVIPSPTPDVVFQPSDTLVAVGTRKGLDALSTLLAHGPS</sequence>
<dbReference type="Proteomes" id="UP001589896">
    <property type="component" value="Unassembled WGS sequence"/>
</dbReference>
<dbReference type="InterPro" id="IPR050144">
    <property type="entry name" value="AAE_transporter"/>
</dbReference>
<dbReference type="PIRSF" id="PIRSF005028">
    <property type="entry name" value="KhtT"/>
    <property type="match status" value="1"/>
</dbReference>
<name>A0ABV6RNW4_9GAMM</name>
<dbReference type="PROSITE" id="PS51202">
    <property type="entry name" value="RCK_C"/>
    <property type="match status" value="1"/>
</dbReference>
<dbReference type="RefSeq" id="WP_386667960.1">
    <property type="nucleotide sequence ID" value="NZ_JBHLTG010000002.1"/>
</dbReference>
<dbReference type="PANTHER" id="PTHR30445">
    <property type="entry name" value="K(+)_H(+) ANTIPORTER SUBUNIT KHTT"/>
    <property type="match status" value="1"/>
</dbReference>
<dbReference type="EMBL" id="JBHLTG010000002">
    <property type="protein sequence ID" value="MFC0678264.1"/>
    <property type="molecule type" value="Genomic_DNA"/>
</dbReference>
<dbReference type="InterPro" id="IPR006037">
    <property type="entry name" value="RCK_C"/>
</dbReference>
<comment type="caution">
    <text evidence="2">The sequence shown here is derived from an EMBL/GenBank/DDBJ whole genome shotgun (WGS) entry which is preliminary data.</text>
</comment>
<dbReference type="PANTHER" id="PTHR30445:SF8">
    <property type="entry name" value="K(+)_H(+) ANTIPORTER SUBUNIT KHTT"/>
    <property type="match status" value="1"/>
</dbReference>
<organism evidence="2 3">
    <name type="scientific">Lysobacter korlensis</name>
    <dbReference type="NCBI Taxonomy" id="553636"/>
    <lineage>
        <taxon>Bacteria</taxon>
        <taxon>Pseudomonadati</taxon>
        <taxon>Pseudomonadota</taxon>
        <taxon>Gammaproteobacteria</taxon>
        <taxon>Lysobacterales</taxon>
        <taxon>Lysobacteraceae</taxon>
        <taxon>Lysobacter</taxon>
    </lineage>
</organism>
<evidence type="ECO:0000313" key="2">
    <source>
        <dbReference type="EMBL" id="MFC0678264.1"/>
    </source>
</evidence>
<dbReference type="Gene3D" id="3.30.70.1450">
    <property type="entry name" value="Regulator of K+ conductance, C-terminal domain"/>
    <property type="match status" value="1"/>
</dbReference>
<protein>
    <submittedName>
        <fullName evidence="2">Cation:proton antiporter regulatory subunit</fullName>
    </submittedName>
</protein>
<dbReference type="SUPFAM" id="SSF116726">
    <property type="entry name" value="TrkA C-terminal domain-like"/>
    <property type="match status" value="1"/>
</dbReference>
<gene>
    <name evidence="2" type="ORF">ACFFGH_10475</name>
</gene>
<keyword evidence="3" id="KW-1185">Reference proteome</keyword>
<evidence type="ECO:0000313" key="3">
    <source>
        <dbReference type="Proteomes" id="UP001589896"/>
    </source>
</evidence>
<dbReference type="InterPro" id="IPR036721">
    <property type="entry name" value="RCK_C_sf"/>
</dbReference>
<dbReference type="InterPro" id="IPR058776">
    <property type="entry name" value="KhtT-like_N"/>
</dbReference>
<dbReference type="Pfam" id="PF02080">
    <property type="entry name" value="TrkA_C"/>
    <property type="match status" value="1"/>
</dbReference>
<evidence type="ECO:0000259" key="1">
    <source>
        <dbReference type="PROSITE" id="PS51202"/>
    </source>
</evidence>